<keyword evidence="5" id="KW-1133">Transmembrane helix</keyword>
<dbReference type="InterPro" id="IPR027469">
    <property type="entry name" value="Cation_efflux_TMD_sf"/>
</dbReference>
<keyword evidence="3" id="KW-0812">Transmembrane</keyword>
<organism evidence="8">
    <name type="scientific">Cyprinus carpio</name>
    <name type="common">Common carp</name>
    <dbReference type="NCBI Taxonomy" id="7962"/>
    <lineage>
        <taxon>Eukaryota</taxon>
        <taxon>Metazoa</taxon>
        <taxon>Chordata</taxon>
        <taxon>Craniata</taxon>
        <taxon>Vertebrata</taxon>
        <taxon>Euteleostomi</taxon>
        <taxon>Actinopterygii</taxon>
        <taxon>Neopterygii</taxon>
        <taxon>Teleostei</taxon>
        <taxon>Ostariophysi</taxon>
        <taxon>Cypriniformes</taxon>
        <taxon>Cyprinidae</taxon>
        <taxon>Cyprininae</taxon>
        <taxon>Cyprinus</taxon>
    </lineage>
</organism>
<accession>A0A089ZZW6</accession>
<dbReference type="GO" id="GO:0006882">
    <property type="term" value="P:intracellular zinc ion homeostasis"/>
    <property type="evidence" value="ECO:0007669"/>
    <property type="project" value="TreeGrafter"/>
</dbReference>
<feature type="domain" description="Cation efflux protein cytoplasmic" evidence="7">
    <location>
        <begin position="322"/>
        <end position="393"/>
    </location>
</feature>
<dbReference type="GO" id="GO:0005794">
    <property type="term" value="C:Golgi apparatus"/>
    <property type="evidence" value="ECO:0007669"/>
    <property type="project" value="TreeGrafter"/>
</dbReference>
<dbReference type="AlphaFoldDB" id="A0A089ZZW6"/>
<reference evidence="8" key="1">
    <citation type="submission" date="2014-09" db="EMBL/GenBank/DDBJ databases">
        <title>Genome-Wide Identification, Characterization and Phylogenetic Analysis of 37 Common Carp Zinc Transporter Genes.</title>
        <authorList>
            <person name="Zhang S.H."/>
            <person name="Jiang Y.L."/>
            <person name="Xu P."/>
        </authorList>
    </citation>
    <scope>NUCLEOTIDE SEQUENCE</scope>
</reference>
<dbReference type="Pfam" id="PF16916">
    <property type="entry name" value="ZT_dimer"/>
    <property type="match status" value="1"/>
</dbReference>
<dbReference type="PANTHER" id="PTHR45820">
    <property type="entry name" value="FI23527P1"/>
    <property type="match status" value="1"/>
</dbReference>
<evidence type="ECO:0000256" key="5">
    <source>
        <dbReference type="ARBA" id="ARBA00022989"/>
    </source>
</evidence>
<comment type="similarity">
    <text evidence="2">Belongs to the cation diffusion facilitator (CDF) transporter (TC 2.A.4) family. SLC30A subfamily.</text>
</comment>
<evidence type="ECO:0000259" key="7">
    <source>
        <dbReference type="Pfam" id="PF16916"/>
    </source>
</evidence>
<dbReference type="GO" id="GO:0010312">
    <property type="term" value="P:detoxification of zinc ion"/>
    <property type="evidence" value="ECO:0007669"/>
    <property type="project" value="TreeGrafter"/>
</dbReference>
<name>A0A089ZZW6_CYPCA</name>
<dbReference type="EMBL" id="AB987976">
    <property type="protein sequence ID" value="BAP46869.1"/>
    <property type="molecule type" value="mRNA"/>
</dbReference>
<dbReference type="InterPro" id="IPR027470">
    <property type="entry name" value="Cation_efflux_CTD"/>
</dbReference>
<gene>
    <name evidence="8" type="primary">slc30a1b-1</name>
</gene>
<dbReference type="GO" id="GO:0019855">
    <property type="term" value="F:calcium channel inhibitor activity"/>
    <property type="evidence" value="ECO:0007669"/>
    <property type="project" value="TreeGrafter"/>
</dbReference>
<keyword evidence="6" id="KW-0472">Membrane</keyword>
<evidence type="ECO:0000256" key="2">
    <source>
        <dbReference type="ARBA" id="ARBA00008873"/>
    </source>
</evidence>
<dbReference type="SUPFAM" id="SSF160240">
    <property type="entry name" value="Cation efflux protein cytoplasmic domain-like"/>
    <property type="match status" value="1"/>
</dbReference>
<dbReference type="GO" id="GO:0016020">
    <property type="term" value="C:membrane"/>
    <property type="evidence" value="ECO:0007669"/>
    <property type="project" value="UniProtKB-SubCell"/>
</dbReference>
<evidence type="ECO:0000256" key="6">
    <source>
        <dbReference type="ARBA" id="ARBA00023136"/>
    </source>
</evidence>
<sequence>MTPAFSDIRPMESLPVRCQGPEKYHCVPKTNKAFTDLERHGDSLNIKITAKGSLEDLDHSSESSSQMNMRGVFLHVFGDALGSVIVVVNALIFTFVWTPCHSDEICFNPCRSSHLTEHQHVNTTVLSQSKTPDRMPRTVSVAGPCWVLYQIGIQSSHNQKRNVKTMEFKFKCGMYILWTYSDSLNIKITAKGSLEDLDHSSESSSQMNMRGVFLHVFGDALGSVIVVVNALIFTFVWTPCHSDEICFNPCRSSHLTEHQHVNTTVLSQSKTPDRMPRTVSVAGPCWVLYLDPTLCLIMVCILLYTAFPLLKESALILLQTVPKQIDMHKLNGRLRRLDGVMAVHDLHIWQLAGSRIIATVHIKCTDPASYMDIAKRIKDIFHDEGIHATTVQPEFSLISEGSGDSQCELSCRNQCKPKLCCNPTKRAKPVSELKALQAHWMLIVGLKSCRYLWITVMFSLTVWTLILTAPIHCKLSTVEQVM</sequence>
<keyword evidence="4" id="KW-0862">Zinc</keyword>
<evidence type="ECO:0000313" key="8">
    <source>
        <dbReference type="EMBL" id="BAP46869.1"/>
    </source>
</evidence>
<dbReference type="GO" id="GO:0005385">
    <property type="term" value="F:zinc ion transmembrane transporter activity"/>
    <property type="evidence" value="ECO:0007669"/>
    <property type="project" value="TreeGrafter"/>
</dbReference>
<evidence type="ECO:0000256" key="1">
    <source>
        <dbReference type="ARBA" id="ARBA00004141"/>
    </source>
</evidence>
<dbReference type="InterPro" id="IPR036837">
    <property type="entry name" value="Cation_efflux_CTD_sf"/>
</dbReference>
<evidence type="ECO:0000256" key="4">
    <source>
        <dbReference type="ARBA" id="ARBA00022833"/>
    </source>
</evidence>
<protein>
    <submittedName>
        <fullName evidence="8">Solute carrier family 30 member 1b-1</fullName>
    </submittedName>
</protein>
<dbReference type="GO" id="GO:0005783">
    <property type="term" value="C:endoplasmic reticulum"/>
    <property type="evidence" value="ECO:0007669"/>
    <property type="project" value="TreeGrafter"/>
</dbReference>
<dbReference type="Gene3D" id="1.20.1510.10">
    <property type="entry name" value="Cation efflux protein transmembrane domain"/>
    <property type="match status" value="1"/>
</dbReference>
<proteinExistence type="evidence at transcript level"/>
<dbReference type="PANTHER" id="PTHR45820:SF1">
    <property type="entry name" value="PROTON-COUPLED ZINC ANTIPORTER SLC30A1"/>
    <property type="match status" value="1"/>
</dbReference>
<comment type="subcellular location">
    <subcellularLocation>
        <location evidence="1">Membrane</location>
        <topology evidence="1">Multi-pass membrane protein</topology>
    </subcellularLocation>
</comment>
<evidence type="ECO:0000256" key="3">
    <source>
        <dbReference type="ARBA" id="ARBA00022692"/>
    </source>
</evidence>